<sequence length="417" mass="46301">MKTFTQFLSIILIGLSSVQITAQNWEQLSIPESPSRYDDVFFLNENLGWAADGWGSAVYKTIDGGQNWTQSTYNNGEYLRNIEFLNEDVGFLGALSTNFYKSTDGGETWNTINIPGIQAICGLDAVGTSTVYGCGAYFQPAYVIKSTDAGENWEFMDMSAYATALVEVLFVDEQTGFVSGGNDQGGNILKTTDGGQSWTEIYNSGIPGELVWKMQRLFSNTNVMFGAVESFDPLPGKLIKSTDGGQNWVSRDVADPFIQGVGFITENHGWMGGHNSGFLETFNAGETWINTGFGGNLNRFQVFDENLVYCSGNSIYKYTEGLSINEIASSKPKDLDIVIAQNPVSDKLNITIDYTRNDHMLITLFDETGRKIKQLSRETIPSKGKRNYSFDFPYSTGVYHLLFHNDVGYQSKKIIKK</sequence>
<dbReference type="Proteomes" id="UP000192393">
    <property type="component" value="Unassembled WGS sequence"/>
</dbReference>
<dbReference type="SUPFAM" id="SSF110296">
    <property type="entry name" value="Oligoxyloglucan reducing end-specific cellobiohydrolase"/>
    <property type="match status" value="1"/>
</dbReference>
<dbReference type="InterPro" id="IPR015943">
    <property type="entry name" value="WD40/YVTN_repeat-like_dom_sf"/>
</dbReference>
<dbReference type="InterPro" id="IPR026444">
    <property type="entry name" value="Secre_tail"/>
</dbReference>
<dbReference type="EMBL" id="FWXS01000001">
    <property type="protein sequence ID" value="SMC33827.1"/>
    <property type="molecule type" value="Genomic_DNA"/>
</dbReference>
<proteinExistence type="predicted"/>
<dbReference type="NCBIfam" id="TIGR04183">
    <property type="entry name" value="Por_Secre_tail"/>
    <property type="match status" value="1"/>
</dbReference>
<dbReference type="AlphaFoldDB" id="A0A1W1YCE2"/>
<gene>
    <name evidence="2" type="ORF">SAMN06296427_101257</name>
</gene>
<protein>
    <submittedName>
        <fullName evidence="2">Por secretion system C-terminal sorting domain-containing protein</fullName>
    </submittedName>
</protein>
<keyword evidence="1" id="KW-0732">Signal</keyword>
<name>A0A1W1YCE2_9FLAO</name>
<dbReference type="PANTHER" id="PTHR47199">
    <property type="entry name" value="PHOTOSYSTEM II STABILITY/ASSEMBLY FACTOR HCF136, CHLOROPLASTIC"/>
    <property type="match status" value="1"/>
</dbReference>
<keyword evidence="3" id="KW-1185">Reference proteome</keyword>
<evidence type="ECO:0000313" key="3">
    <source>
        <dbReference type="Proteomes" id="UP000192393"/>
    </source>
</evidence>
<reference evidence="3" key="1">
    <citation type="submission" date="2017-04" db="EMBL/GenBank/DDBJ databases">
        <authorList>
            <person name="Varghese N."/>
            <person name="Submissions S."/>
        </authorList>
    </citation>
    <scope>NUCLEOTIDE SEQUENCE [LARGE SCALE GENOMIC DNA]</scope>
    <source>
        <strain evidence="3">CGMCC 1.12708</strain>
    </source>
</reference>
<dbReference type="OrthoDB" id="9764804at2"/>
<dbReference type="Gene3D" id="2.130.10.10">
    <property type="entry name" value="YVTN repeat-like/Quinoprotein amine dehydrogenase"/>
    <property type="match status" value="2"/>
</dbReference>
<evidence type="ECO:0000256" key="1">
    <source>
        <dbReference type="ARBA" id="ARBA00022729"/>
    </source>
</evidence>
<evidence type="ECO:0000313" key="2">
    <source>
        <dbReference type="EMBL" id="SMC33827.1"/>
    </source>
</evidence>
<dbReference type="STRING" id="1434700.SAMN06296427_101257"/>
<organism evidence="2 3">
    <name type="scientific">Moheibacter sediminis</name>
    <dbReference type="NCBI Taxonomy" id="1434700"/>
    <lineage>
        <taxon>Bacteria</taxon>
        <taxon>Pseudomonadati</taxon>
        <taxon>Bacteroidota</taxon>
        <taxon>Flavobacteriia</taxon>
        <taxon>Flavobacteriales</taxon>
        <taxon>Weeksellaceae</taxon>
        <taxon>Moheibacter</taxon>
    </lineage>
</organism>
<dbReference type="RefSeq" id="WP_084015486.1">
    <property type="nucleotide sequence ID" value="NZ_FWXS01000001.1"/>
</dbReference>
<accession>A0A1W1YCE2</accession>
<dbReference type="PANTHER" id="PTHR47199:SF2">
    <property type="entry name" value="PHOTOSYSTEM II STABILITY_ASSEMBLY FACTOR HCF136, CHLOROPLASTIC"/>
    <property type="match status" value="1"/>
</dbReference>